<evidence type="ECO:0000313" key="3">
    <source>
        <dbReference type="Proteomes" id="UP001233999"/>
    </source>
</evidence>
<dbReference type="EMBL" id="JASPKZ010008193">
    <property type="protein sequence ID" value="KAJ9580710.1"/>
    <property type="molecule type" value="Genomic_DNA"/>
</dbReference>
<protein>
    <submittedName>
        <fullName evidence="2">Uncharacterized protein</fullName>
    </submittedName>
</protein>
<accession>A0AAD7ZI03</accession>
<feature type="signal peptide" evidence="1">
    <location>
        <begin position="1"/>
        <end position="25"/>
    </location>
</feature>
<organism evidence="2 3">
    <name type="scientific">Diploptera punctata</name>
    <name type="common">Pacific beetle cockroach</name>
    <dbReference type="NCBI Taxonomy" id="6984"/>
    <lineage>
        <taxon>Eukaryota</taxon>
        <taxon>Metazoa</taxon>
        <taxon>Ecdysozoa</taxon>
        <taxon>Arthropoda</taxon>
        <taxon>Hexapoda</taxon>
        <taxon>Insecta</taxon>
        <taxon>Pterygota</taxon>
        <taxon>Neoptera</taxon>
        <taxon>Polyneoptera</taxon>
        <taxon>Dictyoptera</taxon>
        <taxon>Blattodea</taxon>
        <taxon>Blaberoidea</taxon>
        <taxon>Blaberidae</taxon>
        <taxon>Diplopterinae</taxon>
        <taxon>Diploptera</taxon>
    </lineage>
</organism>
<gene>
    <name evidence="2" type="ORF">L9F63_024113</name>
</gene>
<keyword evidence="3" id="KW-1185">Reference proteome</keyword>
<comment type="caution">
    <text evidence="2">The sequence shown here is derived from an EMBL/GenBank/DDBJ whole genome shotgun (WGS) entry which is preliminary data.</text>
</comment>
<sequence length="145" mass="16886">MKLSFIVILSLYFFWTSTLFDTTWACNERERRDTSEHLDIPEKYKKFPIIQPILSTVMSLVRGTKTFAQLVFKYTIGNATKFLVNCAREIVFGSGIFFEENAIEETLELSDSMHDELPVLNEEEDKIRRDLQSMVVNCLTGFLNR</sequence>
<evidence type="ECO:0000256" key="1">
    <source>
        <dbReference type="SAM" id="SignalP"/>
    </source>
</evidence>
<name>A0AAD7ZI03_DIPPU</name>
<feature type="chain" id="PRO_5042188455" evidence="1">
    <location>
        <begin position="26"/>
        <end position="145"/>
    </location>
</feature>
<reference evidence="2" key="1">
    <citation type="journal article" date="2023" name="IScience">
        <title>Live-bearing cockroach genome reveals convergent evolutionary mechanisms linked to viviparity in insects and beyond.</title>
        <authorList>
            <person name="Fouks B."/>
            <person name="Harrison M.C."/>
            <person name="Mikhailova A.A."/>
            <person name="Marchal E."/>
            <person name="English S."/>
            <person name="Carruthers M."/>
            <person name="Jennings E.C."/>
            <person name="Chiamaka E.L."/>
            <person name="Frigard R.A."/>
            <person name="Pippel M."/>
            <person name="Attardo G.M."/>
            <person name="Benoit J.B."/>
            <person name="Bornberg-Bauer E."/>
            <person name="Tobe S.S."/>
        </authorList>
    </citation>
    <scope>NUCLEOTIDE SEQUENCE</scope>
    <source>
        <strain evidence="2">Stay&amp;Tobe</strain>
    </source>
</reference>
<dbReference type="Proteomes" id="UP001233999">
    <property type="component" value="Unassembled WGS sequence"/>
</dbReference>
<keyword evidence="1" id="KW-0732">Signal</keyword>
<proteinExistence type="predicted"/>
<dbReference type="AlphaFoldDB" id="A0AAD7ZI03"/>
<evidence type="ECO:0000313" key="2">
    <source>
        <dbReference type="EMBL" id="KAJ9580710.1"/>
    </source>
</evidence>
<reference evidence="2" key="2">
    <citation type="submission" date="2023-05" db="EMBL/GenBank/DDBJ databases">
        <authorList>
            <person name="Fouks B."/>
        </authorList>
    </citation>
    <scope>NUCLEOTIDE SEQUENCE</scope>
    <source>
        <strain evidence="2">Stay&amp;Tobe</strain>
        <tissue evidence="2">Testes</tissue>
    </source>
</reference>